<evidence type="ECO:0000313" key="2">
    <source>
        <dbReference type="EMBL" id="QHT05885.1"/>
    </source>
</evidence>
<feature type="transmembrane region" description="Helical" evidence="1">
    <location>
        <begin position="133"/>
        <end position="153"/>
    </location>
</feature>
<proteinExistence type="predicted"/>
<dbReference type="EMBL" id="MN739460">
    <property type="protein sequence ID" value="QHT05885.1"/>
    <property type="molecule type" value="Genomic_DNA"/>
</dbReference>
<feature type="transmembrane region" description="Helical" evidence="1">
    <location>
        <begin position="55"/>
        <end position="73"/>
    </location>
</feature>
<feature type="transmembrane region" description="Helical" evidence="1">
    <location>
        <begin position="85"/>
        <end position="104"/>
    </location>
</feature>
<keyword evidence="1" id="KW-0472">Membrane</keyword>
<keyword evidence="1" id="KW-1133">Transmembrane helix</keyword>
<organism evidence="2">
    <name type="scientific">viral metagenome</name>
    <dbReference type="NCBI Taxonomy" id="1070528"/>
    <lineage>
        <taxon>unclassified sequences</taxon>
        <taxon>metagenomes</taxon>
        <taxon>organismal metagenomes</taxon>
    </lineage>
</organism>
<sequence length="154" mass="17808">MVCSVSCTLAFAFIVASIYTCMFSDKKELHKKYVALLDNTKKMKYKKIVQERKSIYFKGFALGLALAVGYLVYKKSKMVRPHKWGTICAVLAIAFVTNYFFYILHPKSDYMIMHINSQEEKLAWLNIYRSMQYNYHFGFALGLVGVMFLGNSIC</sequence>
<name>A0A6C0CQZ1_9ZZZZ</name>
<evidence type="ECO:0000256" key="1">
    <source>
        <dbReference type="SAM" id="Phobius"/>
    </source>
</evidence>
<reference evidence="2" key="1">
    <citation type="journal article" date="2020" name="Nature">
        <title>Giant virus diversity and host interactions through global metagenomics.</title>
        <authorList>
            <person name="Schulz F."/>
            <person name="Roux S."/>
            <person name="Paez-Espino D."/>
            <person name="Jungbluth S."/>
            <person name="Walsh D.A."/>
            <person name="Denef V.J."/>
            <person name="McMahon K.D."/>
            <person name="Konstantinidis K.T."/>
            <person name="Eloe-Fadrosh E.A."/>
            <person name="Kyrpides N.C."/>
            <person name="Woyke T."/>
        </authorList>
    </citation>
    <scope>NUCLEOTIDE SEQUENCE</scope>
    <source>
        <strain evidence="2">GVMAG-M-3300021425-14</strain>
    </source>
</reference>
<dbReference type="AlphaFoldDB" id="A0A6C0CQZ1"/>
<protein>
    <submittedName>
        <fullName evidence="2">Uncharacterized protein</fullName>
    </submittedName>
</protein>
<accession>A0A6C0CQZ1</accession>
<keyword evidence="1" id="KW-0812">Transmembrane</keyword>